<evidence type="ECO:0000313" key="1">
    <source>
        <dbReference type="EMBL" id="PIS41277.1"/>
    </source>
</evidence>
<name>A0A2H0YS12_9BACT</name>
<sequence length="105" mass="11797">GCLLIRKSVYPHMHKKWFTSGSILLISVIKDFFAHESLGYTRFEDGLINFAMIPAVINGFKFMESLPDMSHYAVEVSMSLYGALAVMCDDPDGGRSFILIVVMTR</sequence>
<evidence type="ECO:0000313" key="2">
    <source>
        <dbReference type="Proteomes" id="UP000228711"/>
    </source>
</evidence>
<feature type="non-terminal residue" evidence="1">
    <location>
        <position position="1"/>
    </location>
</feature>
<gene>
    <name evidence="1" type="ORF">COT25_03950</name>
</gene>
<accession>A0A2H0YS12</accession>
<organism evidence="1 2">
    <name type="scientific">Candidatus Kerfeldbacteria bacterium CG08_land_8_20_14_0_20_42_7</name>
    <dbReference type="NCBI Taxonomy" id="2014245"/>
    <lineage>
        <taxon>Bacteria</taxon>
        <taxon>Candidatus Kerfeldiibacteriota</taxon>
    </lineage>
</organism>
<proteinExistence type="predicted"/>
<protein>
    <submittedName>
        <fullName evidence="1">Uncharacterized protein</fullName>
    </submittedName>
</protein>
<comment type="caution">
    <text evidence="1">The sequence shown here is derived from an EMBL/GenBank/DDBJ whole genome shotgun (WGS) entry which is preliminary data.</text>
</comment>
<dbReference type="AlphaFoldDB" id="A0A2H0YS12"/>
<reference evidence="2" key="1">
    <citation type="submission" date="2017-09" db="EMBL/GenBank/DDBJ databases">
        <title>Depth-based differentiation of microbial function through sediment-hosted aquifers and enrichment of novel symbionts in the deep terrestrial subsurface.</title>
        <authorList>
            <person name="Probst A.J."/>
            <person name="Ladd B."/>
            <person name="Jarett J.K."/>
            <person name="Geller-Mcgrath D.E."/>
            <person name="Sieber C.M.K."/>
            <person name="Emerson J.B."/>
            <person name="Anantharaman K."/>
            <person name="Thomas B.C."/>
            <person name="Malmstrom R."/>
            <person name="Stieglmeier M."/>
            <person name="Klingl A."/>
            <person name="Woyke T."/>
            <person name="Ryan C.M."/>
            <person name="Banfield J.F."/>
        </authorList>
    </citation>
    <scope>NUCLEOTIDE SEQUENCE [LARGE SCALE GENOMIC DNA]</scope>
</reference>
<dbReference type="EMBL" id="PEXV01000130">
    <property type="protein sequence ID" value="PIS41277.1"/>
    <property type="molecule type" value="Genomic_DNA"/>
</dbReference>
<dbReference type="Proteomes" id="UP000228711">
    <property type="component" value="Unassembled WGS sequence"/>
</dbReference>